<dbReference type="AlphaFoldDB" id="A0AAV2A5N6"/>
<evidence type="ECO:0000313" key="2">
    <source>
        <dbReference type="Proteomes" id="UP001497382"/>
    </source>
</evidence>
<dbReference type="EMBL" id="CAXIEN010000110">
    <property type="protein sequence ID" value="CAL1278209.1"/>
    <property type="molecule type" value="Genomic_DNA"/>
</dbReference>
<reference evidence="1 2" key="1">
    <citation type="submission" date="2024-04" db="EMBL/GenBank/DDBJ databases">
        <authorList>
            <person name="Rising A."/>
            <person name="Reimegard J."/>
            <person name="Sonavane S."/>
            <person name="Akerstrom W."/>
            <person name="Nylinder S."/>
            <person name="Hedman E."/>
            <person name="Kallberg Y."/>
        </authorList>
    </citation>
    <scope>NUCLEOTIDE SEQUENCE [LARGE SCALE GENOMIC DNA]</scope>
</reference>
<comment type="caution">
    <text evidence="1">The sequence shown here is derived from an EMBL/GenBank/DDBJ whole genome shotgun (WGS) entry which is preliminary data.</text>
</comment>
<dbReference type="Proteomes" id="UP001497382">
    <property type="component" value="Unassembled WGS sequence"/>
</dbReference>
<organism evidence="1 2">
    <name type="scientific">Larinioides sclopetarius</name>
    <dbReference type="NCBI Taxonomy" id="280406"/>
    <lineage>
        <taxon>Eukaryota</taxon>
        <taxon>Metazoa</taxon>
        <taxon>Ecdysozoa</taxon>
        <taxon>Arthropoda</taxon>
        <taxon>Chelicerata</taxon>
        <taxon>Arachnida</taxon>
        <taxon>Araneae</taxon>
        <taxon>Araneomorphae</taxon>
        <taxon>Entelegynae</taxon>
        <taxon>Araneoidea</taxon>
        <taxon>Araneidae</taxon>
        <taxon>Larinioides</taxon>
    </lineage>
</organism>
<gene>
    <name evidence="1" type="ORF">LARSCL_LOCUS9659</name>
</gene>
<evidence type="ECO:0000313" key="1">
    <source>
        <dbReference type="EMBL" id="CAL1278209.1"/>
    </source>
</evidence>
<protein>
    <submittedName>
        <fullName evidence="1">Uncharacterized protein</fullName>
    </submittedName>
</protein>
<keyword evidence="2" id="KW-1185">Reference proteome</keyword>
<feature type="non-terminal residue" evidence="1">
    <location>
        <position position="32"/>
    </location>
</feature>
<proteinExistence type="predicted"/>
<accession>A0AAV2A5N6</accession>
<name>A0AAV2A5N6_9ARAC</name>
<sequence length="32" mass="3592">MIQQSVFKAGLERNDLKSTGLTFTAVNLRHES</sequence>